<keyword evidence="1" id="KW-1133">Transmembrane helix</keyword>
<gene>
    <name evidence="2" type="ORF">ALQ65_02990</name>
</gene>
<keyword evidence="1" id="KW-0812">Transmembrane</keyword>
<dbReference type="EMBL" id="RBOV01000051">
    <property type="protein sequence ID" value="RMN14495.1"/>
    <property type="molecule type" value="Genomic_DNA"/>
</dbReference>
<dbReference type="AntiFam" id="ANF00013">
    <property type="entry name" value="tRNA translation"/>
</dbReference>
<keyword evidence="1" id="KW-0472">Membrane</keyword>
<reference evidence="2 3" key="1">
    <citation type="submission" date="2018-08" db="EMBL/GenBank/DDBJ databases">
        <title>Recombination of ecologically and evolutionarily significant loci maintains genetic cohesion in the Pseudomonas syringae species complex.</title>
        <authorList>
            <person name="Dillon M."/>
            <person name="Thakur S."/>
            <person name="Almeida R.N.D."/>
            <person name="Weir B.S."/>
            <person name="Guttman D.S."/>
        </authorList>
    </citation>
    <scope>NUCLEOTIDE SEQUENCE [LARGE SCALE GENOMIC DNA]</scope>
    <source>
        <strain evidence="2 3">ICMP 12341</strain>
    </source>
</reference>
<protein>
    <submittedName>
        <fullName evidence="2">Uncharacterized protein</fullName>
    </submittedName>
</protein>
<feature type="transmembrane region" description="Helical" evidence="1">
    <location>
        <begin position="83"/>
        <end position="105"/>
    </location>
</feature>
<evidence type="ECO:0000256" key="1">
    <source>
        <dbReference type="SAM" id="Phobius"/>
    </source>
</evidence>
<organism evidence="2 3">
    <name type="scientific">Pseudomonas syringae pv. coriandricola</name>
    <dbReference type="NCBI Taxonomy" id="264453"/>
    <lineage>
        <taxon>Bacteria</taxon>
        <taxon>Pseudomonadati</taxon>
        <taxon>Pseudomonadota</taxon>
        <taxon>Gammaproteobacteria</taxon>
        <taxon>Pseudomonadales</taxon>
        <taxon>Pseudomonadaceae</taxon>
        <taxon>Pseudomonas</taxon>
    </lineage>
</organism>
<name>A0A3M3JX03_9PSED</name>
<evidence type="ECO:0000313" key="2">
    <source>
        <dbReference type="EMBL" id="RMN14495.1"/>
    </source>
</evidence>
<evidence type="ECO:0000313" key="3">
    <source>
        <dbReference type="Proteomes" id="UP000271468"/>
    </source>
</evidence>
<proteinExistence type="predicted"/>
<accession>A0A3M3JX03</accession>
<sequence>MKGLRVFVCRGRWMICVAGRPQLDAPYPCEYHGARAAPVAQLDRVLPSEGRGRGFESRLVHHILQSGYVLSCGQSMKCPKPALCGLCCFWLLVLYEIVMCASHVIGEKMLAQNMAQANKELKAGIEVRMLTIPTDARYVRRPERFRRCSSTGTPLTAFLTAPGKRCIYFHTQFETPPPLNPNPSDNATGHIVAPKKMACGCDESFHLA</sequence>
<dbReference type="Proteomes" id="UP000271468">
    <property type="component" value="Unassembled WGS sequence"/>
</dbReference>
<comment type="caution">
    <text evidence="2">The sequence shown here is derived from an EMBL/GenBank/DDBJ whole genome shotgun (WGS) entry which is preliminary data.</text>
</comment>
<dbReference type="AlphaFoldDB" id="A0A3M3JX03"/>